<reference evidence="1" key="1">
    <citation type="journal article" date="2020" name="bioRxiv">
        <title>Chromosome-level reference genome of the European wasp spider Argiope bruennichi: a resource for studies on range expansion and evolutionary adaptation.</title>
        <authorList>
            <person name="Sheffer M.M."/>
            <person name="Hoppe A."/>
            <person name="Krehenwinkel H."/>
            <person name="Uhl G."/>
            <person name="Kuss A.W."/>
            <person name="Jensen L."/>
            <person name="Jensen C."/>
            <person name="Gillespie R.G."/>
            <person name="Hoff K.J."/>
            <person name="Prost S."/>
        </authorList>
    </citation>
    <scope>NUCLEOTIDE SEQUENCE</scope>
</reference>
<keyword evidence="2" id="KW-1185">Reference proteome</keyword>
<protein>
    <submittedName>
        <fullName evidence="1">Uncharacterized protein</fullName>
    </submittedName>
</protein>
<sequence>MKCSRKTSISRPFNKARHKNVSLNSFHSNNDVPRDCLWSWRWKQSNFRNAPGNANAAAVSNCQRLKTRCSLELALAQDMGEGYGTMFMTAGRSFMKVKSARASLFLLRVPEVKVTL</sequence>
<dbReference type="AlphaFoldDB" id="A0A8T0EAC8"/>
<accession>A0A8T0EAC8</accession>
<evidence type="ECO:0000313" key="1">
    <source>
        <dbReference type="EMBL" id="KAF8767822.1"/>
    </source>
</evidence>
<dbReference type="EMBL" id="JABXBU010002230">
    <property type="protein sequence ID" value="KAF8767822.1"/>
    <property type="molecule type" value="Genomic_DNA"/>
</dbReference>
<organism evidence="1 2">
    <name type="scientific">Argiope bruennichi</name>
    <name type="common">Wasp spider</name>
    <name type="synonym">Aranea bruennichi</name>
    <dbReference type="NCBI Taxonomy" id="94029"/>
    <lineage>
        <taxon>Eukaryota</taxon>
        <taxon>Metazoa</taxon>
        <taxon>Ecdysozoa</taxon>
        <taxon>Arthropoda</taxon>
        <taxon>Chelicerata</taxon>
        <taxon>Arachnida</taxon>
        <taxon>Araneae</taxon>
        <taxon>Araneomorphae</taxon>
        <taxon>Entelegynae</taxon>
        <taxon>Araneoidea</taxon>
        <taxon>Araneidae</taxon>
        <taxon>Argiope</taxon>
    </lineage>
</organism>
<evidence type="ECO:0000313" key="2">
    <source>
        <dbReference type="Proteomes" id="UP000807504"/>
    </source>
</evidence>
<proteinExistence type="predicted"/>
<gene>
    <name evidence="1" type="ORF">HNY73_020713</name>
</gene>
<name>A0A8T0EAC8_ARGBR</name>
<dbReference type="Proteomes" id="UP000807504">
    <property type="component" value="Unassembled WGS sequence"/>
</dbReference>
<reference evidence="1" key="2">
    <citation type="submission" date="2020-06" db="EMBL/GenBank/DDBJ databases">
        <authorList>
            <person name="Sheffer M."/>
        </authorList>
    </citation>
    <scope>NUCLEOTIDE SEQUENCE</scope>
</reference>
<comment type="caution">
    <text evidence="1">The sequence shown here is derived from an EMBL/GenBank/DDBJ whole genome shotgun (WGS) entry which is preliminary data.</text>
</comment>